<dbReference type="Gene3D" id="3.80.30.10">
    <property type="entry name" value="pyruvate-formate lyase- activating enzyme"/>
    <property type="match status" value="1"/>
</dbReference>
<comment type="caution">
    <text evidence="12">The sequence shown here is derived from an EMBL/GenBank/DDBJ whole genome shotgun (WGS) entry which is preliminary data.</text>
</comment>
<dbReference type="InterPro" id="IPR012839">
    <property type="entry name" value="Organic_radical_activase"/>
</dbReference>
<feature type="domain" description="4Fe-4S ferredoxin-type" evidence="10">
    <location>
        <begin position="85"/>
        <end position="114"/>
    </location>
</feature>
<dbReference type="Gene3D" id="3.20.20.70">
    <property type="entry name" value="Aldolase class I"/>
    <property type="match status" value="1"/>
</dbReference>
<feature type="domain" description="Radical SAM core" evidence="11">
    <location>
        <begin position="21"/>
        <end position="308"/>
    </location>
</feature>
<dbReference type="STRING" id="1592317.DPF_0921"/>
<dbReference type="AlphaFoldDB" id="A0A194AFW0"/>
<dbReference type="SFLD" id="SFLDG01118">
    <property type="entry name" value="activating_enzymes__group_2"/>
    <property type="match status" value="1"/>
</dbReference>
<evidence type="ECO:0000256" key="3">
    <source>
        <dbReference type="ARBA" id="ARBA00011245"/>
    </source>
</evidence>
<evidence type="ECO:0000256" key="1">
    <source>
        <dbReference type="ARBA" id="ARBA00001966"/>
    </source>
</evidence>
<dbReference type="SFLD" id="SFLDG01066">
    <property type="entry name" value="organic_radical-activating_enz"/>
    <property type="match status" value="1"/>
</dbReference>
<dbReference type="GO" id="GO:0046872">
    <property type="term" value="F:metal ion binding"/>
    <property type="evidence" value="ECO:0007669"/>
    <property type="project" value="UniProtKB-KW"/>
</dbReference>
<dbReference type="SUPFAM" id="SSF54862">
    <property type="entry name" value="4Fe-4S ferredoxins"/>
    <property type="match status" value="1"/>
</dbReference>
<dbReference type="EMBL" id="BDFE01000009">
    <property type="protein sequence ID" value="GAU08218.1"/>
    <property type="molecule type" value="Genomic_DNA"/>
</dbReference>
<dbReference type="Proteomes" id="UP000095200">
    <property type="component" value="Unassembled WGS sequence"/>
</dbReference>
<evidence type="ECO:0000256" key="9">
    <source>
        <dbReference type="ARBA" id="ARBA00023014"/>
    </source>
</evidence>
<dbReference type="PIRSF" id="PIRSF000371">
    <property type="entry name" value="PFL_act_enz"/>
    <property type="match status" value="1"/>
</dbReference>
<dbReference type="PROSITE" id="PS51379">
    <property type="entry name" value="4FE4S_FER_2"/>
    <property type="match status" value="2"/>
</dbReference>
<dbReference type="RefSeq" id="WP_069857698.1">
    <property type="nucleotide sequence ID" value="NZ_BDFE01000009.1"/>
</dbReference>
<dbReference type="SFLD" id="SFLDS00029">
    <property type="entry name" value="Radical_SAM"/>
    <property type="match status" value="1"/>
</dbReference>
<evidence type="ECO:0000259" key="11">
    <source>
        <dbReference type="PROSITE" id="PS51918"/>
    </source>
</evidence>
<keyword evidence="12" id="KW-0456">Lyase</keyword>
<keyword evidence="13" id="KW-1185">Reference proteome</keyword>
<dbReference type="InterPro" id="IPR058240">
    <property type="entry name" value="rSAM_sf"/>
</dbReference>
<dbReference type="SUPFAM" id="SSF102114">
    <property type="entry name" value="Radical SAM enzymes"/>
    <property type="match status" value="1"/>
</dbReference>
<dbReference type="InterPro" id="IPR017900">
    <property type="entry name" value="4Fe4S_Fe_S_CS"/>
</dbReference>
<dbReference type="GO" id="GO:0016829">
    <property type="term" value="F:lyase activity"/>
    <property type="evidence" value="ECO:0007669"/>
    <property type="project" value="UniProtKB-KW"/>
</dbReference>
<dbReference type="PANTHER" id="PTHR30352:SF4">
    <property type="entry name" value="PYRUVATE FORMATE-LYASE 2-ACTIVATING ENZYME"/>
    <property type="match status" value="1"/>
</dbReference>
<dbReference type="PROSITE" id="PS51918">
    <property type="entry name" value="RADICAL_SAM"/>
    <property type="match status" value="1"/>
</dbReference>
<dbReference type="InterPro" id="IPR040074">
    <property type="entry name" value="BssD/PflA/YjjW"/>
</dbReference>
<dbReference type="NCBIfam" id="TIGR02494">
    <property type="entry name" value="PFLE_PFLC"/>
    <property type="match status" value="1"/>
</dbReference>
<dbReference type="InterPro" id="IPR013785">
    <property type="entry name" value="Aldolase_TIM"/>
</dbReference>
<proteinExistence type="inferred from homology"/>
<keyword evidence="5" id="KW-0949">S-adenosyl-L-methionine</keyword>
<evidence type="ECO:0000256" key="5">
    <source>
        <dbReference type="ARBA" id="ARBA00022691"/>
    </source>
</evidence>
<dbReference type="InterPro" id="IPR001989">
    <property type="entry name" value="Radical_activat_CS"/>
</dbReference>
<dbReference type="InterPro" id="IPR034457">
    <property type="entry name" value="Organic_radical-activating"/>
</dbReference>
<dbReference type="GO" id="GO:0016491">
    <property type="term" value="F:oxidoreductase activity"/>
    <property type="evidence" value="ECO:0007669"/>
    <property type="project" value="UniProtKB-KW"/>
</dbReference>
<evidence type="ECO:0000256" key="8">
    <source>
        <dbReference type="ARBA" id="ARBA00023004"/>
    </source>
</evidence>
<feature type="domain" description="4Fe-4S ferredoxin-type" evidence="10">
    <location>
        <begin position="52"/>
        <end position="84"/>
    </location>
</feature>
<name>A0A194AFW0_9BACT</name>
<keyword evidence="9" id="KW-0411">Iron-sulfur</keyword>
<evidence type="ECO:0000259" key="10">
    <source>
        <dbReference type="PROSITE" id="PS51379"/>
    </source>
</evidence>
<keyword evidence="12" id="KW-0670">Pyruvate</keyword>
<evidence type="ECO:0000313" key="13">
    <source>
        <dbReference type="Proteomes" id="UP000095200"/>
    </source>
</evidence>
<dbReference type="PROSITE" id="PS01087">
    <property type="entry name" value="RADICAL_ACTIVATING"/>
    <property type="match status" value="1"/>
</dbReference>
<dbReference type="Pfam" id="PF13353">
    <property type="entry name" value="Fer4_12"/>
    <property type="match status" value="1"/>
</dbReference>
<evidence type="ECO:0000313" key="12">
    <source>
        <dbReference type="EMBL" id="GAU08218.1"/>
    </source>
</evidence>
<evidence type="ECO:0000256" key="6">
    <source>
        <dbReference type="ARBA" id="ARBA00022723"/>
    </source>
</evidence>
<evidence type="ECO:0000256" key="7">
    <source>
        <dbReference type="ARBA" id="ARBA00023002"/>
    </source>
</evidence>
<gene>
    <name evidence="12" type="ORF">DPF_0921</name>
</gene>
<comment type="similarity">
    <text evidence="2">Belongs to the organic radical-activating enzymes family.</text>
</comment>
<keyword evidence="6" id="KW-0479">Metal-binding</keyword>
<keyword evidence="7" id="KW-0560">Oxidoreductase</keyword>
<dbReference type="PROSITE" id="PS00198">
    <property type="entry name" value="4FE4S_FER_1"/>
    <property type="match status" value="1"/>
</dbReference>
<dbReference type="InterPro" id="IPR017896">
    <property type="entry name" value="4Fe4S_Fe-S-bd"/>
</dbReference>
<accession>A0A194AFW0</accession>
<organism evidence="12 13">
    <name type="scientific">Desulfoplanes formicivorans</name>
    <dbReference type="NCBI Taxonomy" id="1592317"/>
    <lineage>
        <taxon>Bacteria</taxon>
        <taxon>Pseudomonadati</taxon>
        <taxon>Thermodesulfobacteriota</taxon>
        <taxon>Desulfovibrionia</taxon>
        <taxon>Desulfovibrionales</taxon>
        <taxon>Desulfoplanaceae</taxon>
        <taxon>Desulfoplanes</taxon>
    </lineage>
</organism>
<sequence>MTLSDAKTTGIVFNIQNYSVHDGDGIRTLVFLKGCPLRCKWCSNPESHKKQPELAFNPRKCLTTEKCTRCIKACPNGALSPSEHHMPVFDPEKCVRCHTCAEACPSNALNVYGETMTVEEVITRVEKDDAFYARSGGGMTLSGGEAMAQPAFAAALLREARRKRIHCMIETCGHCDWEALAEACASLNALIMDIKCMDSAKHKAFTGVGNERILENFARVCETFPDLPIMVRTPVIPGFNDTEEDIRAILEFLPQRKGLSYELLPYHRFGQPKYDYLGKTYPMGDQELEEGLMTRLNIIQSSYTTKFA</sequence>
<evidence type="ECO:0000256" key="2">
    <source>
        <dbReference type="ARBA" id="ARBA00009777"/>
    </source>
</evidence>
<keyword evidence="4" id="KW-0004">4Fe-4S</keyword>
<dbReference type="OrthoDB" id="9782387at2"/>
<dbReference type="InterPro" id="IPR007197">
    <property type="entry name" value="rSAM"/>
</dbReference>
<dbReference type="PANTHER" id="PTHR30352">
    <property type="entry name" value="PYRUVATE FORMATE-LYASE-ACTIVATING ENZYME"/>
    <property type="match status" value="1"/>
</dbReference>
<reference evidence="13" key="1">
    <citation type="submission" date="2016-06" db="EMBL/GenBank/DDBJ databases">
        <title>Draft genome sequence of Desulfoplanes formicivorans strain Pf12B.</title>
        <authorList>
            <person name="Watanabe M."/>
            <person name="Kojima H."/>
            <person name="Fukui M."/>
        </authorList>
    </citation>
    <scope>NUCLEOTIDE SEQUENCE [LARGE SCALE GENOMIC DNA]</scope>
    <source>
        <strain evidence="13">Pf12B</strain>
    </source>
</reference>
<evidence type="ECO:0000256" key="4">
    <source>
        <dbReference type="ARBA" id="ARBA00022485"/>
    </source>
</evidence>
<keyword evidence="8" id="KW-0408">Iron</keyword>
<comment type="cofactor">
    <cofactor evidence="1">
        <name>[4Fe-4S] cluster</name>
        <dbReference type="ChEBI" id="CHEBI:49883"/>
    </cofactor>
</comment>
<dbReference type="GO" id="GO:0051539">
    <property type="term" value="F:4 iron, 4 sulfur cluster binding"/>
    <property type="evidence" value="ECO:0007669"/>
    <property type="project" value="UniProtKB-KW"/>
</dbReference>
<protein>
    <submittedName>
        <fullName evidence="12">Pyruvate formate lyase-activating protein</fullName>
    </submittedName>
</protein>
<dbReference type="Pfam" id="PF04055">
    <property type="entry name" value="Radical_SAM"/>
    <property type="match status" value="1"/>
</dbReference>
<comment type="subunit">
    <text evidence="3">Monomer.</text>
</comment>